<dbReference type="EMBL" id="PKHA01000002">
    <property type="protein sequence ID" value="PKY99098.1"/>
    <property type="molecule type" value="Genomic_DNA"/>
</dbReference>
<accession>A0A2I1KU20</accession>
<dbReference type="RefSeq" id="WP_052039846.1">
    <property type="nucleotide sequence ID" value="NZ_CP136961.1"/>
</dbReference>
<proteinExistence type="inferred from homology"/>
<dbReference type="GeneID" id="81707884"/>
<dbReference type="PANTHER" id="PTHR48107">
    <property type="entry name" value="NADPH-DEPENDENT ALDEHYDE REDUCTASE-LIKE PROTEIN, CHLOROPLASTIC-RELATED"/>
    <property type="match status" value="1"/>
</dbReference>
<dbReference type="CDD" id="cd05233">
    <property type="entry name" value="SDR_c"/>
    <property type="match status" value="1"/>
</dbReference>
<protein>
    <submittedName>
        <fullName evidence="4">3-ketoacyl-ACP reductase</fullName>
    </submittedName>
</protein>
<feature type="region of interest" description="Disordered" evidence="3">
    <location>
        <begin position="164"/>
        <end position="193"/>
    </location>
</feature>
<comment type="similarity">
    <text evidence="1">Belongs to the short-chain dehydrogenases/reductases (SDR) family.</text>
</comment>
<dbReference type="PROSITE" id="PS00061">
    <property type="entry name" value="ADH_SHORT"/>
    <property type="match status" value="1"/>
</dbReference>
<dbReference type="Proteomes" id="UP000234778">
    <property type="component" value="Unassembled WGS sequence"/>
</dbReference>
<dbReference type="InterPro" id="IPR002347">
    <property type="entry name" value="SDR_fam"/>
</dbReference>
<comment type="caution">
    <text evidence="4">The sequence shown here is derived from an EMBL/GenBank/DDBJ whole genome shotgun (WGS) entry which is preliminary data.</text>
</comment>
<dbReference type="SUPFAM" id="SSF51735">
    <property type="entry name" value="NAD(P)-binding Rossmann-fold domains"/>
    <property type="match status" value="1"/>
</dbReference>
<evidence type="ECO:0000256" key="1">
    <source>
        <dbReference type="ARBA" id="ARBA00006484"/>
    </source>
</evidence>
<dbReference type="PANTHER" id="PTHR48107:SF7">
    <property type="entry name" value="RE15974P"/>
    <property type="match status" value="1"/>
</dbReference>
<dbReference type="GO" id="GO:0016614">
    <property type="term" value="F:oxidoreductase activity, acting on CH-OH group of donors"/>
    <property type="evidence" value="ECO:0007669"/>
    <property type="project" value="UniProtKB-ARBA"/>
</dbReference>
<dbReference type="InterPro" id="IPR036291">
    <property type="entry name" value="NAD(P)-bd_dom_sf"/>
</dbReference>
<sequence length="310" mass="31616">MTVSPGSPTLPRTEPCAPGSLPLAGRVVMVTGVSRRAGIGYAIACRAAQMGASLFLQHFSPHDAAQPWGADDVACVVEAVRGHLVGQARLAHASADLADPAAPAALVAQAVSELGGLDALVCNHAASGRDGTLAEVTAADLDHHWQVNARSSLLLVQALAEHQRGAGSGRPLPGPPGRSHPLAGPDLAEDQPAPRPQLATAVVLMTSGQGEGPMPSEIAYATSKAALAGITPSLAAGLAEDGIRLNTVNPGPVDTGYMSPELIAALTPRFPGGRMPDPVDPARLITWLLTDDAAWVTGQVIATEGGFRRS</sequence>
<reference evidence="4 5" key="1">
    <citation type="submission" date="2017-12" db="EMBL/GenBank/DDBJ databases">
        <title>Phylogenetic diversity of female urinary microbiome.</title>
        <authorList>
            <person name="Thomas-White K."/>
            <person name="Wolfe A.J."/>
        </authorList>
    </citation>
    <scope>NUCLEOTIDE SEQUENCE [LARGE SCALE GENOMIC DNA]</scope>
    <source>
        <strain evidence="4 5">UMB0319</strain>
    </source>
</reference>
<evidence type="ECO:0000256" key="3">
    <source>
        <dbReference type="SAM" id="MobiDB-lite"/>
    </source>
</evidence>
<name>A0A2I1KU20_9ACTO</name>
<dbReference type="InterPro" id="IPR020904">
    <property type="entry name" value="Sc_DH/Rdtase_CS"/>
</dbReference>
<dbReference type="Gene3D" id="3.40.50.720">
    <property type="entry name" value="NAD(P)-binding Rossmann-like Domain"/>
    <property type="match status" value="1"/>
</dbReference>
<evidence type="ECO:0000313" key="5">
    <source>
        <dbReference type="Proteomes" id="UP000234778"/>
    </source>
</evidence>
<evidence type="ECO:0000256" key="2">
    <source>
        <dbReference type="ARBA" id="ARBA00023002"/>
    </source>
</evidence>
<dbReference type="PRINTS" id="PR00081">
    <property type="entry name" value="GDHRDH"/>
</dbReference>
<dbReference type="AlphaFoldDB" id="A0A2I1KU20"/>
<organism evidence="4 5">
    <name type="scientific">Actinomyces urogenitalis</name>
    <dbReference type="NCBI Taxonomy" id="103621"/>
    <lineage>
        <taxon>Bacteria</taxon>
        <taxon>Bacillati</taxon>
        <taxon>Actinomycetota</taxon>
        <taxon>Actinomycetes</taxon>
        <taxon>Actinomycetales</taxon>
        <taxon>Actinomycetaceae</taxon>
        <taxon>Actinomyces</taxon>
    </lineage>
</organism>
<gene>
    <name evidence="4" type="ORF">CYJ26_02860</name>
</gene>
<keyword evidence="2" id="KW-0560">Oxidoreductase</keyword>
<evidence type="ECO:0000313" key="4">
    <source>
        <dbReference type="EMBL" id="PKY99098.1"/>
    </source>
</evidence>
<dbReference type="Pfam" id="PF13561">
    <property type="entry name" value="adh_short_C2"/>
    <property type="match status" value="2"/>
</dbReference>